<dbReference type="GO" id="GO:0030170">
    <property type="term" value="F:pyridoxal phosphate binding"/>
    <property type="evidence" value="ECO:0007669"/>
    <property type="project" value="InterPro"/>
</dbReference>
<dbReference type="SUPFAM" id="SSF52343">
    <property type="entry name" value="Ferredoxin reductase-like, C-terminal NADP-linked domain"/>
    <property type="match status" value="1"/>
</dbReference>
<dbReference type="EMBL" id="SOQX01000005">
    <property type="protein sequence ID" value="TDY00629.1"/>
    <property type="molecule type" value="Genomic_DNA"/>
</dbReference>
<dbReference type="SUPFAM" id="SSF63380">
    <property type="entry name" value="Riboflavin synthase domain-like"/>
    <property type="match status" value="1"/>
</dbReference>
<dbReference type="InterPro" id="IPR017927">
    <property type="entry name" value="FAD-bd_FR_type"/>
</dbReference>
<reference evidence="3 4" key="1">
    <citation type="submission" date="2019-03" db="EMBL/GenBank/DDBJ databases">
        <title>Genomic Encyclopedia of Type Strains, Phase IV (KMG-IV): sequencing the most valuable type-strain genomes for metagenomic binning, comparative biology and taxonomic classification.</title>
        <authorList>
            <person name="Goeker M."/>
        </authorList>
    </citation>
    <scope>NUCLEOTIDE SEQUENCE [LARGE SCALE GENOMIC DNA]</scope>
    <source>
        <strain evidence="3 4">DSM 16326</strain>
    </source>
</reference>
<dbReference type="Gene3D" id="2.40.33.20">
    <property type="entry name" value="PK beta-barrel domain-like"/>
    <property type="match status" value="1"/>
</dbReference>
<accession>A0A4R8IST8</accession>
<gene>
    <name evidence="3" type="ORF">EDC23_2133</name>
</gene>
<dbReference type="InterPro" id="IPR017938">
    <property type="entry name" value="Riboflavin_synthase-like_b-brl"/>
</dbReference>
<dbReference type="InterPro" id="IPR039261">
    <property type="entry name" value="FNR_nucleotide-bd"/>
</dbReference>
<dbReference type="RefSeq" id="WP_134084315.1">
    <property type="nucleotide sequence ID" value="NZ_SOQX01000005.1"/>
</dbReference>
<organism evidence="3 4">
    <name type="scientific">Thiohalophilus thiocyanatoxydans</name>
    <dbReference type="NCBI Taxonomy" id="381308"/>
    <lineage>
        <taxon>Bacteria</taxon>
        <taxon>Pseudomonadati</taxon>
        <taxon>Pseudomonadota</taxon>
        <taxon>Gammaproteobacteria</taxon>
        <taxon>Thiohalomonadales</taxon>
        <taxon>Thiohalophilaceae</taxon>
        <taxon>Thiohalophilus</taxon>
    </lineage>
</organism>
<dbReference type="OrthoDB" id="9786134at2"/>
<dbReference type="GO" id="GO:0030151">
    <property type="term" value="F:molybdenum ion binding"/>
    <property type="evidence" value="ECO:0007669"/>
    <property type="project" value="InterPro"/>
</dbReference>
<dbReference type="PANTHER" id="PTHR30212:SF2">
    <property type="entry name" value="PROTEIN YIIM"/>
    <property type="match status" value="1"/>
</dbReference>
<comment type="caution">
    <text evidence="3">The sequence shown here is derived from an EMBL/GenBank/DDBJ whole genome shotgun (WGS) entry which is preliminary data.</text>
</comment>
<dbReference type="PROSITE" id="PS51340">
    <property type="entry name" value="MOSC"/>
    <property type="match status" value="1"/>
</dbReference>
<protein>
    <submittedName>
        <fullName evidence="3">MOSC domain-containing protein YiiM</fullName>
    </submittedName>
</protein>
<dbReference type="InterPro" id="IPR011037">
    <property type="entry name" value="Pyrv_Knase-like_insert_dom_sf"/>
</dbReference>
<evidence type="ECO:0000313" key="3">
    <source>
        <dbReference type="EMBL" id="TDY00629.1"/>
    </source>
</evidence>
<dbReference type="PANTHER" id="PTHR30212">
    <property type="entry name" value="PROTEIN YIIM"/>
    <property type="match status" value="1"/>
</dbReference>
<dbReference type="PROSITE" id="PS51384">
    <property type="entry name" value="FAD_FR"/>
    <property type="match status" value="1"/>
</dbReference>
<feature type="domain" description="FAD-binding FR-type" evidence="2">
    <location>
        <begin position="220"/>
        <end position="331"/>
    </location>
</feature>
<evidence type="ECO:0000259" key="1">
    <source>
        <dbReference type="PROSITE" id="PS51340"/>
    </source>
</evidence>
<dbReference type="InterPro" id="IPR005302">
    <property type="entry name" value="MoCF_Sase_C"/>
</dbReference>
<dbReference type="Proteomes" id="UP000294914">
    <property type="component" value="Unassembled WGS sequence"/>
</dbReference>
<sequence>MHILSVNVGSSQEVTIKNRPAQTGIYKMPVTGTVTVTRFGLQGDVRIEKRKMGLEHSAVYAYPFEHYAYWQRKLGRDEPFPVGQFGENLTVTGLLEEEVRIGDVFRFGNTVLQVAYPRIPCNKLNERMGLRFAPMFLASRKVGYYFRVLSEGTLKADDGIELLERDESSPTMEEFVRISFYEYWDSEALQYLLQARDLMPAWRETIEAKLNRAQTANGWHGLRKFEVVRREQESEDTFLLDLKCAKGRPLAPFHGGQQLTVVLAGHSANQQRQPCILCSNPKDLSTYRIIVRHRASPDPTDTHDPVASHLVGLETGEHIFCNAPHGTYRTIEKENDRLPVLISQGLGIAPMLSLLYELEEQRNQLFLFHQPGADEPQRLKSEVRTLLARNPDWQMIQAAPDRLNAERVRLHAPLINSDIHVAGSRAFVEHLVNEFMGLDISPAAWIVQHID</sequence>
<name>A0A4R8IST8_9GAMM</name>
<dbReference type="GO" id="GO:0016491">
    <property type="term" value="F:oxidoreductase activity"/>
    <property type="evidence" value="ECO:0007669"/>
    <property type="project" value="InterPro"/>
</dbReference>
<feature type="domain" description="MOSC" evidence="1">
    <location>
        <begin position="28"/>
        <end position="163"/>
    </location>
</feature>
<dbReference type="SUPFAM" id="SSF50800">
    <property type="entry name" value="PK beta-barrel domain-like"/>
    <property type="match status" value="1"/>
</dbReference>
<dbReference type="Gene3D" id="2.40.30.10">
    <property type="entry name" value="Translation factors"/>
    <property type="match status" value="1"/>
</dbReference>
<proteinExistence type="predicted"/>
<dbReference type="Pfam" id="PF03473">
    <property type="entry name" value="MOSC"/>
    <property type="match status" value="1"/>
</dbReference>
<dbReference type="AlphaFoldDB" id="A0A4R8IST8"/>
<dbReference type="InterPro" id="IPR052353">
    <property type="entry name" value="Benzoxazolinone_Detox_Enz"/>
</dbReference>
<evidence type="ECO:0000259" key="2">
    <source>
        <dbReference type="PROSITE" id="PS51384"/>
    </source>
</evidence>
<keyword evidence="4" id="KW-1185">Reference proteome</keyword>
<dbReference type="Gene3D" id="3.40.50.80">
    <property type="entry name" value="Nucleotide-binding domain of ferredoxin-NADP reductase (FNR) module"/>
    <property type="match status" value="1"/>
</dbReference>
<evidence type="ECO:0000313" key="4">
    <source>
        <dbReference type="Proteomes" id="UP000294914"/>
    </source>
</evidence>